<evidence type="ECO:0000256" key="10">
    <source>
        <dbReference type="ARBA" id="ARBA00023237"/>
    </source>
</evidence>
<dbReference type="SUPFAM" id="SSF56935">
    <property type="entry name" value="Porins"/>
    <property type="match status" value="1"/>
</dbReference>
<dbReference type="EMBL" id="JBHTJG010000005">
    <property type="protein sequence ID" value="MFD0947181.1"/>
    <property type="molecule type" value="Genomic_DNA"/>
</dbReference>
<dbReference type="Proteomes" id="UP001596977">
    <property type="component" value="Unassembled WGS sequence"/>
</dbReference>
<keyword evidence="3 11" id="KW-1134">Transmembrane beta strand</keyword>
<feature type="domain" description="TonB-dependent receptor plug" evidence="16">
    <location>
        <begin position="67"/>
        <end position="176"/>
    </location>
</feature>
<dbReference type="InterPro" id="IPR039426">
    <property type="entry name" value="TonB-dep_rcpt-like"/>
</dbReference>
<keyword evidence="5 11" id="KW-0812">Transmembrane</keyword>
<gene>
    <name evidence="17" type="ORF">ACFQ1E_12595</name>
</gene>
<dbReference type="PANTHER" id="PTHR32552:SF81">
    <property type="entry name" value="TONB-DEPENDENT OUTER MEMBRANE RECEPTOR"/>
    <property type="match status" value="1"/>
</dbReference>
<feature type="domain" description="TonB-dependent receptor-like beta-barrel" evidence="15">
    <location>
        <begin position="299"/>
        <end position="781"/>
    </location>
</feature>
<evidence type="ECO:0000259" key="16">
    <source>
        <dbReference type="Pfam" id="PF07715"/>
    </source>
</evidence>
<keyword evidence="2 11" id="KW-0813">Transport</keyword>
<evidence type="ECO:0000256" key="5">
    <source>
        <dbReference type="ARBA" id="ARBA00022692"/>
    </source>
</evidence>
<feature type="region of interest" description="Disordered" evidence="13">
    <location>
        <begin position="29"/>
        <end position="53"/>
    </location>
</feature>
<evidence type="ECO:0000256" key="2">
    <source>
        <dbReference type="ARBA" id="ARBA00022448"/>
    </source>
</evidence>
<keyword evidence="8 12" id="KW-0798">TonB box</keyword>
<evidence type="ECO:0000256" key="13">
    <source>
        <dbReference type="SAM" id="MobiDB-lite"/>
    </source>
</evidence>
<keyword evidence="14" id="KW-0732">Signal</keyword>
<dbReference type="InterPro" id="IPR000531">
    <property type="entry name" value="Beta-barrel_TonB"/>
</dbReference>
<evidence type="ECO:0000256" key="6">
    <source>
        <dbReference type="ARBA" id="ARBA00023004"/>
    </source>
</evidence>
<dbReference type="Pfam" id="PF07715">
    <property type="entry name" value="Plug"/>
    <property type="match status" value="1"/>
</dbReference>
<sequence length="819" mass="88134">MSLSSLTLALLSGAAAVPAGAAIPEAPAPVSAPAGAEDAAEYEAGAESDQHGSGEIVVTARRREETAQEVPLGISVVGGEQIETTGSYNVAKLTQLAPTLQLYSSNPRNTAVNIRGLGVPFGLTNDGFEQGVGIYVDDVYYARVASAVFDFLDVDRIEVLRGPQGTLYGKNTTAGAINITTNQPTFDFQGKAELSIGNLAFKQAKAAVSGPISETLAARVAFSGTSRRGTIFNVASGNWINEQENIGLRGQLLFKPNDDLSITLAGDFNTQNPECCGTVFVRTGATQRALARQYAALASAQGYSVVSTNPFDRLTDVDANLNAGNKIGGVSLRVNWDVGPGTLASISAWRFWDWKPENDRDYTGLPIVSKSQNPSQHDQYTQELRYNYSGKSLDFVIGAFGFYQRIDTQGTEQHGAASSRWNLTGALASDPTVLDGLVAYNTQYLKNTSFAVFGQLGWRVTDRLTIQPGVRLNYDKKDGYYERQVFDGQGNPVLYGQTDPRKVAQRGILAPQLITPEFSDWNFSYDLTVSYALAPDILAYGTYAKTFKTGGINQNGVPVDASNNPILAAGTIKPESVKHFEFGVKTQFWDRRATLNIAGFHTTIDDFQANVTNGQFGVLRGYLANADRVRSKGVEVDFSIRPSDRFNAYVNGAYTDAKYVKFVDAPCPPELSGGTTVGAGQTPSAPGTPGGLSPANCDISGQRLPGVSKWAFSYGAEANAPVTFLGKEGQAYLAFDGSYRSNFSSNPSPSAYTWVDGYALTNFRLGFRAQGEFNVYAWVRNAFDTEYFEQLTVGPSNTGLIVGQPGDPRTWGLTVSKNF</sequence>
<reference evidence="18" key="1">
    <citation type="journal article" date="2019" name="Int. J. Syst. Evol. Microbiol.">
        <title>The Global Catalogue of Microorganisms (GCM) 10K type strain sequencing project: providing services to taxonomists for standard genome sequencing and annotation.</title>
        <authorList>
            <consortium name="The Broad Institute Genomics Platform"/>
            <consortium name="The Broad Institute Genome Sequencing Center for Infectious Disease"/>
            <person name="Wu L."/>
            <person name="Ma J."/>
        </authorList>
    </citation>
    <scope>NUCLEOTIDE SEQUENCE [LARGE SCALE GENOMIC DNA]</scope>
    <source>
        <strain evidence="18">CCUG 62982</strain>
    </source>
</reference>
<protein>
    <submittedName>
        <fullName evidence="17">TonB-dependent receptor</fullName>
    </submittedName>
</protein>
<evidence type="ECO:0000256" key="7">
    <source>
        <dbReference type="ARBA" id="ARBA00023065"/>
    </source>
</evidence>
<dbReference type="PROSITE" id="PS52016">
    <property type="entry name" value="TONB_DEPENDENT_REC_3"/>
    <property type="match status" value="1"/>
</dbReference>
<evidence type="ECO:0000256" key="9">
    <source>
        <dbReference type="ARBA" id="ARBA00023136"/>
    </source>
</evidence>
<proteinExistence type="inferred from homology"/>
<comment type="similarity">
    <text evidence="11 12">Belongs to the TonB-dependent receptor family.</text>
</comment>
<dbReference type="InterPro" id="IPR012910">
    <property type="entry name" value="Plug_dom"/>
</dbReference>
<evidence type="ECO:0000256" key="3">
    <source>
        <dbReference type="ARBA" id="ARBA00022452"/>
    </source>
</evidence>
<accession>A0ABW3HC23</accession>
<evidence type="ECO:0000256" key="8">
    <source>
        <dbReference type="ARBA" id="ARBA00023077"/>
    </source>
</evidence>
<evidence type="ECO:0000259" key="15">
    <source>
        <dbReference type="Pfam" id="PF00593"/>
    </source>
</evidence>
<keyword evidence="10 11" id="KW-0998">Cell outer membrane</keyword>
<feature type="chain" id="PRO_5047029978" evidence="14">
    <location>
        <begin position="22"/>
        <end position="819"/>
    </location>
</feature>
<evidence type="ECO:0000256" key="4">
    <source>
        <dbReference type="ARBA" id="ARBA00022496"/>
    </source>
</evidence>
<evidence type="ECO:0000256" key="11">
    <source>
        <dbReference type="PROSITE-ProRule" id="PRU01360"/>
    </source>
</evidence>
<keyword evidence="17" id="KW-0675">Receptor</keyword>
<feature type="signal peptide" evidence="14">
    <location>
        <begin position="1"/>
        <end position="21"/>
    </location>
</feature>
<dbReference type="RefSeq" id="WP_264944442.1">
    <property type="nucleotide sequence ID" value="NZ_JAPDRA010000005.1"/>
</dbReference>
<keyword evidence="18" id="KW-1185">Reference proteome</keyword>
<keyword evidence="7" id="KW-0406">Ion transport</keyword>
<evidence type="ECO:0000313" key="18">
    <source>
        <dbReference type="Proteomes" id="UP001596977"/>
    </source>
</evidence>
<dbReference type="CDD" id="cd01347">
    <property type="entry name" value="ligand_gated_channel"/>
    <property type="match status" value="1"/>
</dbReference>
<keyword evidence="4" id="KW-0410">Iron transport</keyword>
<feature type="region of interest" description="Disordered" evidence="13">
    <location>
        <begin position="673"/>
        <end position="693"/>
    </location>
</feature>
<evidence type="ECO:0000256" key="12">
    <source>
        <dbReference type="RuleBase" id="RU003357"/>
    </source>
</evidence>
<dbReference type="Pfam" id="PF00593">
    <property type="entry name" value="TonB_dep_Rec_b-barrel"/>
    <property type="match status" value="1"/>
</dbReference>
<dbReference type="Gene3D" id="2.40.170.20">
    <property type="entry name" value="TonB-dependent receptor, beta-barrel domain"/>
    <property type="match status" value="1"/>
</dbReference>
<keyword evidence="9 11" id="KW-0472">Membrane</keyword>
<dbReference type="PANTHER" id="PTHR32552">
    <property type="entry name" value="FERRICHROME IRON RECEPTOR-RELATED"/>
    <property type="match status" value="1"/>
</dbReference>
<evidence type="ECO:0000313" key="17">
    <source>
        <dbReference type="EMBL" id="MFD0947181.1"/>
    </source>
</evidence>
<name>A0ABW3HC23_9SPHN</name>
<evidence type="ECO:0000256" key="1">
    <source>
        <dbReference type="ARBA" id="ARBA00004571"/>
    </source>
</evidence>
<comment type="subcellular location">
    <subcellularLocation>
        <location evidence="1 11">Cell outer membrane</location>
        <topology evidence="1 11">Multi-pass membrane protein</topology>
    </subcellularLocation>
</comment>
<keyword evidence="6" id="KW-0408">Iron</keyword>
<evidence type="ECO:0000256" key="14">
    <source>
        <dbReference type="SAM" id="SignalP"/>
    </source>
</evidence>
<organism evidence="17 18">
    <name type="scientific">Sphingomonas canadensis</name>
    <dbReference type="NCBI Taxonomy" id="1219257"/>
    <lineage>
        <taxon>Bacteria</taxon>
        <taxon>Pseudomonadati</taxon>
        <taxon>Pseudomonadota</taxon>
        <taxon>Alphaproteobacteria</taxon>
        <taxon>Sphingomonadales</taxon>
        <taxon>Sphingomonadaceae</taxon>
        <taxon>Sphingomonas</taxon>
    </lineage>
</organism>
<comment type="caution">
    <text evidence="17">The sequence shown here is derived from an EMBL/GenBank/DDBJ whole genome shotgun (WGS) entry which is preliminary data.</text>
</comment>
<dbReference type="InterPro" id="IPR036942">
    <property type="entry name" value="Beta-barrel_TonB_sf"/>
</dbReference>